<gene>
    <name evidence="1" type="ORF">FHU10_5254</name>
</gene>
<comment type="caution">
    <text evidence="1">The sequence shown here is derived from an EMBL/GenBank/DDBJ whole genome shotgun (WGS) entry which is preliminary data.</text>
</comment>
<dbReference type="PANTHER" id="PTHR38785">
    <property type="entry name" value="HOMOLOG OF VIRK"/>
    <property type="match status" value="1"/>
</dbReference>
<dbReference type="InterPro" id="IPR007488">
    <property type="entry name" value="DUF535"/>
</dbReference>
<dbReference type="PANTHER" id="PTHR38785:SF1">
    <property type="entry name" value="HOMOLOG OF VIRK"/>
    <property type="match status" value="1"/>
</dbReference>
<name>A0A542BN60_SERFO</name>
<dbReference type="GO" id="GO:0006974">
    <property type="term" value="P:DNA damage response"/>
    <property type="evidence" value="ECO:0007669"/>
    <property type="project" value="TreeGrafter"/>
</dbReference>
<proteinExistence type="predicted"/>
<reference evidence="1" key="1">
    <citation type="submission" date="2019-06" db="EMBL/GenBank/DDBJ databases">
        <authorList>
            <person name="Deangelis K."/>
            <person name="Huntemann M."/>
            <person name="Clum A."/>
            <person name="Pillay M."/>
            <person name="Palaniappan K."/>
            <person name="Varghese N."/>
            <person name="Mikhailova N."/>
            <person name="Stamatis D."/>
            <person name="Reddy T."/>
            <person name="Daum C."/>
            <person name="Shapiro N."/>
            <person name="Ivanova N."/>
            <person name="Kyrpides N."/>
            <person name="Woyke T."/>
        </authorList>
    </citation>
    <scope>NUCLEOTIDE SEQUENCE [LARGE SCALE GENOMIC DNA]</scope>
    <source>
        <strain evidence="1">128R</strain>
    </source>
</reference>
<sequence>MSQLSYPFVAVTPTSGWQLMMALLGGDKLPGKVWEKTSFRLKFLGRSLLSWPTTSGLLNTLASNPLLDEILSAQPNLPCKLHRPYLAANMKRIEGLFALRDHYDLIAQRMPLKMQLGHLGRQPYTLSSVQDKNGEPVCLQLTAIDKLNKEGEATLLLRNAKGIMLAEMTFTLMNYHQQPTLFIGGLQGAHCDVPHAEIQTTTKACHGLFPKRLVLEGIIQLAQQLAIRQVIAVGNNTHIYQNWRYHHKKKDLLHADYDQFWLSMGGQALNNGYFLLPEHLARKPMEEIASKKRAEYRRRYQLLDALQQGIAAHFPNHSPNRPGLAPAK</sequence>
<dbReference type="EMBL" id="VISQ01000001">
    <property type="protein sequence ID" value="TVZ72572.1"/>
    <property type="molecule type" value="Genomic_DNA"/>
</dbReference>
<reference evidence="1" key="2">
    <citation type="submission" date="2019-08" db="EMBL/GenBank/DDBJ databases">
        <title>Investigation of anaerobic lignin degradation for improved lignocellulosic biofuels.</title>
        <authorList>
            <person name="Deangelis K.PhD."/>
        </authorList>
    </citation>
    <scope>NUCLEOTIDE SEQUENCE [LARGE SCALE GENOMIC DNA]</scope>
    <source>
        <strain evidence="1">128R</strain>
    </source>
</reference>
<organism evidence="1">
    <name type="scientific">Serratia fonticola</name>
    <dbReference type="NCBI Taxonomy" id="47917"/>
    <lineage>
        <taxon>Bacteria</taxon>
        <taxon>Pseudomonadati</taxon>
        <taxon>Pseudomonadota</taxon>
        <taxon>Gammaproteobacteria</taxon>
        <taxon>Enterobacterales</taxon>
        <taxon>Yersiniaceae</taxon>
        <taxon>Serratia</taxon>
    </lineage>
</organism>
<dbReference type="AlphaFoldDB" id="A0A542BN60"/>
<dbReference type="OrthoDB" id="6835762at2"/>
<accession>A0A542BN60</accession>
<dbReference type="Pfam" id="PF04393">
    <property type="entry name" value="DUF535"/>
    <property type="match status" value="1"/>
</dbReference>
<evidence type="ECO:0000313" key="1">
    <source>
        <dbReference type="EMBL" id="TVZ72572.1"/>
    </source>
</evidence>
<evidence type="ECO:0008006" key="2">
    <source>
        <dbReference type="Google" id="ProtNLM"/>
    </source>
</evidence>
<protein>
    <recommendedName>
        <fullName evidence="2">DUF535 domain-containing protein</fullName>
    </recommendedName>
</protein>